<dbReference type="NCBIfam" id="TIGR02226">
    <property type="entry name" value="two_anch"/>
    <property type="match status" value="1"/>
</dbReference>
<evidence type="ECO:0000313" key="5">
    <source>
        <dbReference type="EMBL" id="GAA4455484.1"/>
    </source>
</evidence>
<dbReference type="Proteomes" id="UP001500840">
    <property type="component" value="Unassembled WGS sequence"/>
</dbReference>
<evidence type="ECO:0000259" key="4">
    <source>
        <dbReference type="Pfam" id="PF13519"/>
    </source>
</evidence>
<dbReference type="InterPro" id="IPR011933">
    <property type="entry name" value="Double_TM_dom"/>
</dbReference>
<dbReference type="Pfam" id="PF07584">
    <property type="entry name" value="BatA"/>
    <property type="match status" value="1"/>
</dbReference>
<feature type="transmembrane region" description="Helical" evidence="2">
    <location>
        <begin position="56"/>
        <end position="78"/>
    </location>
</feature>
<reference evidence="6" key="1">
    <citation type="journal article" date="2019" name="Int. J. Syst. Evol. Microbiol.">
        <title>The Global Catalogue of Microorganisms (GCM) 10K type strain sequencing project: providing services to taxonomists for standard genome sequencing and annotation.</title>
        <authorList>
            <consortium name="The Broad Institute Genomics Platform"/>
            <consortium name="The Broad Institute Genome Sequencing Center for Infectious Disease"/>
            <person name="Wu L."/>
            <person name="Ma J."/>
        </authorList>
    </citation>
    <scope>NUCLEOTIDE SEQUENCE [LARGE SCALE GENOMIC DNA]</scope>
    <source>
        <strain evidence="6">JCM 17759</strain>
    </source>
</reference>
<feature type="compositionally biased region" description="Acidic residues" evidence="1">
    <location>
        <begin position="476"/>
        <end position="486"/>
    </location>
</feature>
<accession>A0ABP8MSS7</accession>
<dbReference type="EMBL" id="BAABGA010000035">
    <property type="protein sequence ID" value="GAA4455484.1"/>
    <property type="molecule type" value="Genomic_DNA"/>
</dbReference>
<proteinExistence type="predicted"/>
<evidence type="ECO:0000256" key="1">
    <source>
        <dbReference type="SAM" id="MobiDB-lite"/>
    </source>
</evidence>
<keyword evidence="2" id="KW-0812">Transmembrane</keyword>
<dbReference type="InterPro" id="IPR024163">
    <property type="entry name" value="Aerotolerance_reg_N"/>
</dbReference>
<feature type="domain" description="Aerotolerance regulator N-terminal" evidence="3">
    <location>
        <begin position="1"/>
        <end position="76"/>
    </location>
</feature>
<dbReference type="SUPFAM" id="SSF52317">
    <property type="entry name" value="Class I glutamine amidotransferase-like"/>
    <property type="match status" value="1"/>
</dbReference>
<dbReference type="SUPFAM" id="SSF53300">
    <property type="entry name" value="vWA-like"/>
    <property type="match status" value="1"/>
</dbReference>
<feature type="region of interest" description="Disordered" evidence="1">
    <location>
        <begin position="476"/>
        <end position="497"/>
    </location>
</feature>
<dbReference type="InterPro" id="IPR013783">
    <property type="entry name" value="Ig-like_fold"/>
</dbReference>
<dbReference type="InterPro" id="IPR029062">
    <property type="entry name" value="Class_I_gatase-like"/>
</dbReference>
<comment type="caution">
    <text evidence="5">The sequence shown here is derived from an EMBL/GenBank/DDBJ whole genome shotgun (WGS) entry which is preliminary data.</text>
</comment>
<feature type="domain" description="VWFA" evidence="4">
    <location>
        <begin position="91"/>
        <end position="202"/>
    </location>
</feature>
<keyword evidence="2" id="KW-0472">Membrane</keyword>
<gene>
    <name evidence="5" type="ORF">GCM10023156_29580</name>
</gene>
<organism evidence="5 6">
    <name type="scientific">Novipirellula rosea</name>
    <dbReference type="NCBI Taxonomy" id="1031540"/>
    <lineage>
        <taxon>Bacteria</taxon>
        <taxon>Pseudomonadati</taxon>
        <taxon>Planctomycetota</taxon>
        <taxon>Planctomycetia</taxon>
        <taxon>Pirellulales</taxon>
        <taxon>Pirellulaceae</taxon>
        <taxon>Novipirellula</taxon>
    </lineage>
</organism>
<dbReference type="Pfam" id="PF13519">
    <property type="entry name" value="VWA_2"/>
    <property type="match status" value="1"/>
</dbReference>
<keyword evidence="2" id="KW-1133">Transmembrane helix</keyword>
<dbReference type="InterPro" id="IPR036465">
    <property type="entry name" value="vWFA_dom_sf"/>
</dbReference>
<dbReference type="PANTHER" id="PTHR37464:SF1">
    <property type="entry name" value="BLL2463 PROTEIN"/>
    <property type="match status" value="1"/>
</dbReference>
<dbReference type="Gene3D" id="3.40.50.410">
    <property type="entry name" value="von Willebrand factor, type A domain"/>
    <property type="match status" value="1"/>
</dbReference>
<protein>
    <submittedName>
        <fullName evidence="5">BatA domain-containing protein</fullName>
    </submittedName>
</protein>
<dbReference type="Gene3D" id="2.60.40.10">
    <property type="entry name" value="Immunoglobulins"/>
    <property type="match status" value="1"/>
</dbReference>
<name>A0ABP8MSS7_9BACT</name>
<evidence type="ECO:0000259" key="3">
    <source>
        <dbReference type="Pfam" id="PF07584"/>
    </source>
</evidence>
<evidence type="ECO:0000313" key="6">
    <source>
        <dbReference type="Proteomes" id="UP001500840"/>
    </source>
</evidence>
<evidence type="ECO:0000256" key="2">
    <source>
        <dbReference type="SAM" id="Phobius"/>
    </source>
</evidence>
<keyword evidence="6" id="KW-1185">Reference proteome</keyword>
<dbReference type="PANTHER" id="PTHR37464">
    <property type="entry name" value="BLL2463 PROTEIN"/>
    <property type="match status" value="1"/>
</dbReference>
<dbReference type="RefSeq" id="WP_345323202.1">
    <property type="nucleotide sequence ID" value="NZ_BAABGA010000035.1"/>
</dbReference>
<dbReference type="InterPro" id="IPR002035">
    <property type="entry name" value="VWF_A"/>
</dbReference>
<feature type="transmembrane region" description="Helical" evidence="2">
    <location>
        <begin position="6"/>
        <end position="24"/>
    </location>
</feature>
<sequence length="793" mass="87572">MSFLSVAFLFALPLAAAPLLLHLFDRRRNTVIQWGAMQFLMEASAKKTSARRMKQWLLLLLRCLAIAALVFALARPLLPSGFLAGNQRGETIFIVDNSMSMLRSDPQGTVIGSAIDHAIEMVTELPNSDDVRVLTAAPYPMWTGTGPVRSDRRTRQWIKSELQQLQATRGRSDLLAALFTAVQAEHQPTQSSRRIVVLTDGQAADWGLEDEAGWKRFHEVLNDSPIRTEIQTVRLDKFTESGSQQAASKGNVAVDQLRVRRTIVGVDQPVTMTARLHNYGSAAFYGAPLRWKINGAEQDQQSIDSIDAAQSLEVNWEHTFTTPGTYRVSCRLVHSDDLIADNQFSTVVEVVDRVPVVIVENAFELAEMQQDSYFVQAALGWIDGVPLSDNSIYVPTLVSPSELATMDLSQQRVVVIPNLTRLDEDIVAILTDFVSDRGGLWIGLGARTDVDSFNHSLFADAGGLSPLRIDRIVDTEDTEEAAEDSNEQQTERRRTQIDPFRSTHPATRQLTDHKQLDLADAVIRRRFQFVTSENSKALSVLLKLSNGQPLAAENFVGRGRVIVQAVPLRLQWSDLARTQSFVVMVRDWIDYLAQPRATQYNLQPGEPIVFRVPYTDASEQANADAATAILRSPHGDAIELTANQRDDGFEFRSSRTRLPGAYELEIGLADQAIPFQVLRDSDESNLIPLSSDAVQQIAASTTATPSIERLSATASTQSDPLWPYLLTGLILLITGELVLSGILAHERFGVAGIPEYSEMDAPTLGVTIDNAVSGQANLTERRSHVNAQPSEVN</sequence>
<dbReference type="Gene3D" id="3.40.50.880">
    <property type="match status" value="1"/>
</dbReference>